<protein>
    <submittedName>
        <fullName evidence="8">Multidrug export protein MepA</fullName>
    </submittedName>
</protein>
<feature type="transmembrane region" description="Helical" evidence="7">
    <location>
        <begin position="198"/>
        <end position="223"/>
    </location>
</feature>
<organism evidence="8 9">
    <name type="scientific">Pararobbsia alpina</name>
    <dbReference type="NCBI Taxonomy" id="621374"/>
    <lineage>
        <taxon>Bacteria</taxon>
        <taxon>Pseudomonadati</taxon>
        <taxon>Pseudomonadota</taxon>
        <taxon>Betaproteobacteria</taxon>
        <taxon>Burkholderiales</taxon>
        <taxon>Burkholderiaceae</taxon>
        <taxon>Pararobbsia</taxon>
    </lineage>
</organism>
<dbReference type="GO" id="GO:0015297">
    <property type="term" value="F:antiporter activity"/>
    <property type="evidence" value="ECO:0007669"/>
    <property type="project" value="InterPro"/>
</dbReference>
<gene>
    <name evidence="8" type="primary">mepA</name>
    <name evidence="8" type="ORF">LMG28138_03669</name>
</gene>
<keyword evidence="2" id="KW-0813">Transport</keyword>
<feature type="transmembrane region" description="Helical" evidence="7">
    <location>
        <begin position="244"/>
        <end position="271"/>
    </location>
</feature>
<feature type="transmembrane region" description="Helical" evidence="7">
    <location>
        <begin position="400"/>
        <end position="420"/>
    </location>
</feature>
<dbReference type="CDD" id="cd13138">
    <property type="entry name" value="MATE_yoeA_like"/>
    <property type="match status" value="1"/>
</dbReference>
<reference evidence="8 9" key="1">
    <citation type="submission" date="2020-04" db="EMBL/GenBank/DDBJ databases">
        <authorList>
            <person name="De Canck E."/>
        </authorList>
    </citation>
    <scope>NUCLEOTIDE SEQUENCE [LARGE SCALE GENOMIC DNA]</scope>
    <source>
        <strain evidence="8 9">LMG 28138</strain>
    </source>
</reference>
<keyword evidence="3" id="KW-1003">Cell membrane</keyword>
<feature type="transmembrane region" description="Helical" evidence="7">
    <location>
        <begin position="291"/>
        <end position="310"/>
    </location>
</feature>
<evidence type="ECO:0000256" key="1">
    <source>
        <dbReference type="ARBA" id="ARBA00004429"/>
    </source>
</evidence>
<keyword evidence="5 7" id="KW-1133">Transmembrane helix</keyword>
<evidence type="ECO:0000256" key="4">
    <source>
        <dbReference type="ARBA" id="ARBA00022692"/>
    </source>
</evidence>
<dbReference type="PIRSF" id="PIRSF006603">
    <property type="entry name" value="DinF"/>
    <property type="match status" value="1"/>
</dbReference>
<evidence type="ECO:0000256" key="7">
    <source>
        <dbReference type="SAM" id="Phobius"/>
    </source>
</evidence>
<feature type="transmembrane region" description="Helical" evidence="7">
    <location>
        <begin position="330"/>
        <end position="352"/>
    </location>
</feature>
<dbReference type="GO" id="GO:0042910">
    <property type="term" value="F:xenobiotic transmembrane transporter activity"/>
    <property type="evidence" value="ECO:0007669"/>
    <property type="project" value="InterPro"/>
</dbReference>
<dbReference type="PANTHER" id="PTHR43549:SF3">
    <property type="entry name" value="MULTIDRUG RESISTANCE PROTEIN YPNP-RELATED"/>
    <property type="match status" value="1"/>
</dbReference>
<evidence type="ECO:0000313" key="8">
    <source>
        <dbReference type="EMBL" id="CAB3794322.1"/>
    </source>
</evidence>
<dbReference type="RefSeq" id="WP_246257647.1">
    <property type="nucleotide sequence ID" value="NZ_CADIKM010000019.1"/>
</dbReference>
<feature type="transmembrane region" description="Helical" evidence="7">
    <location>
        <begin position="171"/>
        <end position="192"/>
    </location>
</feature>
<dbReference type="GO" id="GO:0005886">
    <property type="term" value="C:plasma membrane"/>
    <property type="evidence" value="ECO:0007669"/>
    <property type="project" value="UniProtKB-SubCell"/>
</dbReference>
<keyword evidence="9" id="KW-1185">Reference proteome</keyword>
<accession>A0A6S7BC11</accession>
<feature type="transmembrane region" description="Helical" evidence="7">
    <location>
        <begin position="139"/>
        <end position="159"/>
    </location>
</feature>
<evidence type="ECO:0000256" key="5">
    <source>
        <dbReference type="ARBA" id="ARBA00022989"/>
    </source>
</evidence>
<dbReference type="PANTHER" id="PTHR43549">
    <property type="entry name" value="MULTIDRUG RESISTANCE PROTEIN YPNP-RELATED"/>
    <property type="match status" value="1"/>
</dbReference>
<sequence length="484" mass="51561">MAAVATSRRDLVNGPIGSTLLRFSLPTLGANVLQSLNGSVNAVWIGHFLGPAALSAAANVNLILFFLLGTVFGIGMAATILVGQAVGAKNFTQARRIVGTGLTFYVTISLIVALLGFWFTPHILDAMHTPHDARPYAIAYLRVIFVALPFINVLGFAAMVLRGAGDARTPFLLMALTVVLDVGLNPLLIFGYGPVPSFGVAGSALATLAAQVISMAALLVFLYRRHHCLALGRHELGFLRPRGAVIRALVAKGIPMGMQMFVVSLSAIAMIGMVNTFGIDTTAAYGAVTQLWTYVQMPAIAVGASVSSMVAQNVGAMRWDRVSRITRYGVLYSIVMTALPSCVILMLGRIALRFFLGDEETAIAIGLHVDRIVLGSFTLFGIMFVLAGAVRATGAVIPPLIALTFSLWCVRIPFAHFLIPAYGPEAIWWSFPVGTTCAVTLVALYYKFGNWRRNTMLTNAPVTAIPTPALTPSVSSTATMTEGR</sequence>
<dbReference type="Proteomes" id="UP000494115">
    <property type="component" value="Unassembled WGS sequence"/>
</dbReference>
<comment type="subcellular location">
    <subcellularLocation>
        <location evidence="1">Cell inner membrane</location>
        <topology evidence="1">Multi-pass membrane protein</topology>
    </subcellularLocation>
</comment>
<dbReference type="InterPro" id="IPR052031">
    <property type="entry name" value="Membrane_Transporter-Flippase"/>
</dbReference>
<dbReference type="AlphaFoldDB" id="A0A6S7BC11"/>
<dbReference type="NCBIfam" id="TIGR00797">
    <property type="entry name" value="matE"/>
    <property type="match status" value="1"/>
</dbReference>
<dbReference type="InterPro" id="IPR002528">
    <property type="entry name" value="MATE_fam"/>
</dbReference>
<feature type="transmembrane region" description="Helical" evidence="7">
    <location>
        <begin position="426"/>
        <end position="446"/>
    </location>
</feature>
<evidence type="ECO:0000256" key="6">
    <source>
        <dbReference type="ARBA" id="ARBA00023136"/>
    </source>
</evidence>
<dbReference type="Pfam" id="PF01554">
    <property type="entry name" value="MatE"/>
    <property type="match status" value="2"/>
</dbReference>
<evidence type="ECO:0000256" key="2">
    <source>
        <dbReference type="ARBA" id="ARBA00022448"/>
    </source>
</evidence>
<feature type="transmembrane region" description="Helical" evidence="7">
    <location>
        <begin position="97"/>
        <end position="119"/>
    </location>
</feature>
<keyword evidence="4 7" id="KW-0812">Transmembrane</keyword>
<proteinExistence type="predicted"/>
<feature type="transmembrane region" description="Helical" evidence="7">
    <location>
        <begin position="372"/>
        <end position="393"/>
    </location>
</feature>
<keyword evidence="6 7" id="KW-0472">Membrane</keyword>
<evidence type="ECO:0000313" key="9">
    <source>
        <dbReference type="Proteomes" id="UP000494115"/>
    </source>
</evidence>
<name>A0A6S7BC11_9BURK</name>
<dbReference type="EMBL" id="CADIKM010000019">
    <property type="protein sequence ID" value="CAB3794322.1"/>
    <property type="molecule type" value="Genomic_DNA"/>
</dbReference>
<feature type="transmembrane region" description="Helical" evidence="7">
    <location>
        <begin position="62"/>
        <end position="85"/>
    </location>
</feature>
<dbReference type="InterPro" id="IPR048279">
    <property type="entry name" value="MdtK-like"/>
</dbReference>
<evidence type="ECO:0000256" key="3">
    <source>
        <dbReference type="ARBA" id="ARBA00022475"/>
    </source>
</evidence>